<evidence type="ECO:0000256" key="6">
    <source>
        <dbReference type="ARBA" id="ARBA00038291"/>
    </source>
</evidence>
<feature type="domain" description="PAZ" evidence="8">
    <location>
        <begin position="307"/>
        <end position="420"/>
    </location>
</feature>
<proteinExistence type="evidence at transcript level"/>
<keyword evidence="3" id="KW-0963">Cytoplasm</keyword>
<sequence length="907" mass="101195">MGSAAAASQPSPAPSEPLLSSSGAQSAGGRGRGRGPSSGSVALSATSQHILELRTESSSSAARPKSATPSPPSGASPVNERGGGDVSSSSRVAAGSRSGRTGAVSTAQIESLTSDLASQCLEPAEKRGSYGRHISLHTNHLVLEKIGNRDDATYFTMYHVDFSPPTDNLNFRHRLLGSHRATIGKFSFDGSVLFTPNPLPCQNGVLRLKANLADDRPFDISLKHVRDLGPTDPDTTRIYGTVFQKIMRLLKFENERKSGKSFDTESKVSVSQHNVEIWPGYITSVSPSDGGLRLLCDVSHKVIRTESVLQFMATARRSARDEEHFKKIVAEEIVGTSVLTPYNKKTYKIDDIDWQTSPEGCTFETRDGPVNLVQYYKQHYDISIVDRSQPLLVHIDKKRRNPEIEPTNIYLVPELCQLTGLSDKMREDFRVMKDVGAHTRVAPRDRLTRMSQFISRVNSSPEASEELRAWGLKLANQPLELPARNILNAREDCVFMGPQGSKRVLITDKCDFSNQLTANKCIKNEPLTRWLVIYSGRDQRGFQQLIDAFGRFVPDLLHGTVERPKDVRLDGDRAEDYIRAIKDHVTTTTNIQIVVCLLPTKVEQKYNAIKRQCCISTPVASQVIISRTLSNDSKRKRIVQNIGLQMVAKMGGELWGVQLPTVQQVGRLMVVGIDVYHEAKKRSESWLGVCCSLNQHATRYKSSVHKQTPGVELGGFYNVLFQKSLYKYREMNDGELPERILIYRDGVGDGQMRLVRETEIPQLISACRAIQPDYCPAFTVVICQKRINQRFFDMRGGDKGNPMPGTIVDTDVTRRGFQDFYLVSQHVRQGTVTPTHYVVLRNDPGKRPLDVDCIQKCTFRLTYMYYNWPGSVRVPAPCQYAHKLAQLAGLNISGTPSELLSDRLYFI</sequence>
<dbReference type="InterPro" id="IPR003100">
    <property type="entry name" value="PAZ_dom"/>
</dbReference>
<keyword evidence="4" id="KW-0694">RNA-binding</keyword>
<dbReference type="SUPFAM" id="SSF101690">
    <property type="entry name" value="PAZ domain"/>
    <property type="match status" value="1"/>
</dbReference>
<feature type="compositionally biased region" description="Low complexity" evidence="7">
    <location>
        <begin position="1"/>
        <end position="25"/>
    </location>
</feature>
<feature type="compositionally biased region" description="Low complexity" evidence="7">
    <location>
        <begin position="86"/>
        <end position="105"/>
    </location>
</feature>
<dbReference type="FunFam" id="2.170.260.10:FF:000003">
    <property type="entry name" value="Piwi-like RNA-mediated gene silencing 2"/>
    <property type="match status" value="1"/>
</dbReference>
<gene>
    <name evidence="10" type="primary">piwi2</name>
</gene>
<dbReference type="CDD" id="cd04658">
    <property type="entry name" value="Piwi_piwi-like_Euk"/>
    <property type="match status" value="1"/>
</dbReference>
<evidence type="ECO:0000259" key="8">
    <source>
        <dbReference type="PROSITE" id="PS50821"/>
    </source>
</evidence>
<dbReference type="CDD" id="cd02845">
    <property type="entry name" value="PAZ_piwi_like"/>
    <property type="match status" value="1"/>
</dbReference>
<dbReference type="InterPro" id="IPR014811">
    <property type="entry name" value="ArgoL1"/>
</dbReference>
<reference evidence="10" key="1">
    <citation type="submission" date="2008-02" db="EMBL/GenBank/DDBJ databases">
        <title>enigmatic acoel flatworms share a stem cell system with Platyhelminthes.</title>
        <authorList>
            <person name="De Mulder K."/>
            <person name="Pfister D."/>
            <person name="Kuales G."/>
            <person name="Willems M."/>
            <person name="Salvenmoser W."/>
            <person name="Thaler M."/>
            <person name="Borgonie G."/>
            <person name="Ladurner P."/>
        </authorList>
    </citation>
    <scope>NUCLEOTIDE SEQUENCE</scope>
</reference>
<evidence type="ECO:0000259" key="9">
    <source>
        <dbReference type="PROSITE" id="PS50822"/>
    </source>
</evidence>
<dbReference type="InterPro" id="IPR036397">
    <property type="entry name" value="RNaseH_sf"/>
</dbReference>
<dbReference type="Gene3D" id="2.170.260.10">
    <property type="entry name" value="paz domain"/>
    <property type="match status" value="1"/>
</dbReference>
<evidence type="ECO:0000256" key="5">
    <source>
        <dbReference type="ARBA" id="ARBA00023158"/>
    </source>
</evidence>
<dbReference type="Pfam" id="PF02170">
    <property type="entry name" value="PAZ"/>
    <property type="match status" value="1"/>
</dbReference>
<name>B9ZU54_ISOPU</name>
<evidence type="ECO:0000313" key="10">
    <source>
        <dbReference type="EMBL" id="CAQ03960.1"/>
    </source>
</evidence>
<feature type="domain" description="Piwi" evidence="9">
    <location>
        <begin position="593"/>
        <end position="893"/>
    </location>
</feature>
<evidence type="ECO:0000256" key="7">
    <source>
        <dbReference type="SAM" id="MobiDB-lite"/>
    </source>
</evidence>
<protein>
    <submittedName>
        <fullName evidence="10">Piwi-like protein 2</fullName>
    </submittedName>
</protein>
<comment type="similarity">
    <text evidence="6">Belongs to the argonaute family. Piwi subfamily.</text>
</comment>
<dbReference type="InterPro" id="IPR003165">
    <property type="entry name" value="Piwi"/>
</dbReference>
<dbReference type="SMART" id="SM00949">
    <property type="entry name" value="PAZ"/>
    <property type="match status" value="1"/>
</dbReference>
<feature type="compositionally biased region" description="Gly residues" evidence="7">
    <location>
        <begin position="26"/>
        <end position="36"/>
    </location>
</feature>
<keyword evidence="5" id="KW-0943">RNA-mediated gene silencing</keyword>
<evidence type="ECO:0000256" key="1">
    <source>
        <dbReference type="ARBA" id="ARBA00004496"/>
    </source>
</evidence>
<dbReference type="Pfam" id="PF23278">
    <property type="entry name" value="Piwi_N"/>
    <property type="match status" value="1"/>
</dbReference>
<dbReference type="PROSITE" id="PS50822">
    <property type="entry name" value="PIWI"/>
    <property type="match status" value="1"/>
</dbReference>
<dbReference type="Pfam" id="PF02171">
    <property type="entry name" value="Piwi"/>
    <property type="match status" value="1"/>
</dbReference>
<dbReference type="Pfam" id="PF08699">
    <property type="entry name" value="ArgoL1"/>
    <property type="match status" value="1"/>
</dbReference>
<comment type="subcellular location">
    <subcellularLocation>
        <location evidence="1">Cytoplasm</location>
    </subcellularLocation>
</comment>
<dbReference type="GO" id="GO:0005737">
    <property type="term" value="C:cytoplasm"/>
    <property type="evidence" value="ECO:0007669"/>
    <property type="project" value="UniProtKB-SubCell"/>
</dbReference>
<evidence type="ECO:0000256" key="4">
    <source>
        <dbReference type="ARBA" id="ARBA00022884"/>
    </source>
</evidence>
<keyword evidence="2" id="KW-0217">Developmental protein</keyword>
<feature type="region of interest" description="Disordered" evidence="7">
    <location>
        <begin position="1"/>
        <end position="106"/>
    </location>
</feature>
<organism evidence="10">
    <name type="scientific">Isodiametra pulchra</name>
    <name type="common">Acoelomorph flatworm</name>
    <name type="synonym">Convoluta pulchra</name>
    <dbReference type="NCBI Taxonomy" id="504439"/>
    <lineage>
        <taxon>Eukaryota</taxon>
        <taxon>Metazoa</taxon>
        <taxon>Xenacoelomorpha</taxon>
        <taxon>Acoelomorpha</taxon>
        <taxon>Acoela</taxon>
        <taxon>Isodiametridae</taxon>
        <taxon>Isodiametra</taxon>
    </lineage>
</organism>
<accession>B9ZU54</accession>
<dbReference type="SMART" id="SM00950">
    <property type="entry name" value="Piwi"/>
    <property type="match status" value="1"/>
</dbReference>
<dbReference type="SUPFAM" id="SSF53098">
    <property type="entry name" value="Ribonuclease H-like"/>
    <property type="match status" value="1"/>
</dbReference>
<dbReference type="Gene3D" id="3.40.50.2300">
    <property type="match status" value="1"/>
</dbReference>
<dbReference type="Gene3D" id="3.30.420.10">
    <property type="entry name" value="Ribonuclease H-like superfamily/Ribonuclease H"/>
    <property type="match status" value="1"/>
</dbReference>
<dbReference type="InterPro" id="IPR036085">
    <property type="entry name" value="PAZ_dom_sf"/>
</dbReference>
<evidence type="ECO:0000256" key="2">
    <source>
        <dbReference type="ARBA" id="ARBA00022473"/>
    </source>
</evidence>
<dbReference type="PANTHER" id="PTHR22891">
    <property type="entry name" value="EUKARYOTIC TRANSLATION INITIATION FACTOR 2C"/>
    <property type="match status" value="1"/>
</dbReference>
<dbReference type="GO" id="GO:0003723">
    <property type="term" value="F:RNA binding"/>
    <property type="evidence" value="ECO:0007669"/>
    <property type="project" value="UniProtKB-KW"/>
</dbReference>
<dbReference type="GO" id="GO:0031047">
    <property type="term" value="P:regulatory ncRNA-mediated gene silencing"/>
    <property type="evidence" value="ECO:0007669"/>
    <property type="project" value="UniProtKB-KW"/>
</dbReference>
<evidence type="ECO:0000256" key="3">
    <source>
        <dbReference type="ARBA" id="ARBA00022490"/>
    </source>
</evidence>
<dbReference type="EMBL" id="AM942742">
    <property type="protein sequence ID" value="CAQ03960.1"/>
    <property type="molecule type" value="mRNA"/>
</dbReference>
<dbReference type="PROSITE" id="PS50821">
    <property type="entry name" value="PAZ"/>
    <property type="match status" value="1"/>
</dbReference>
<dbReference type="AlphaFoldDB" id="B9ZU54"/>
<dbReference type="InterPro" id="IPR012337">
    <property type="entry name" value="RNaseH-like_sf"/>
</dbReference>